<evidence type="ECO:0000313" key="13">
    <source>
        <dbReference type="Proteomes" id="UP000799640"/>
    </source>
</evidence>
<dbReference type="GO" id="GO:0005634">
    <property type="term" value="C:nucleus"/>
    <property type="evidence" value="ECO:0007669"/>
    <property type="project" value="UniProtKB-SubCell"/>
</dbReference>
<evidence type="ECO:0000256" key="6">
    <source>
        <dbReference type="ARBA" id="ARBA00022833"/>
    </source>
</evidence>
<feature type="non-terminal residue" evidence="12">
    <location>
        <position position="249"/>
    </location>
</feature>
<feature type="domain" description="N-acetyltransferase ESCO zinc-finger" evidence="10">
    <location>
        <begin position="3"/>
        <end position="40"/>
    </location>
</feature>
<dbReference type="GO" id="GO:0008270">
    <property type="term" value="F:zinc ion binding"/>
    <property type="evidence" value="ECO:0007669"/>
    <property type="project" value="UniProtKB-KW"/>
</dbReference>
<dbReference type="GO" id="GO:0007064">
    <property type="term" value="P:mitotic sister chromatid cohesion"/>
    <property type="evidence" value="ECO:0007669"/>
    <property type="project" value="TreeGrafter"/>
</dbReference>
<keyword evidence="9" id="KW-0012">Acyltransferase</keyword>
<dbReference type="GO" id="GO:0061733">
    <property type="term" value="F:protein-lysine-acetyltransferase activity"/>
    <property type="evidence" value="ECO:0007669"/>
    <property type="project" value="TreeGrafter"/>
</dbReference>
<evidence type="ECO:0000256" key="7">
    <source>
        <dbReference type="ARBA" id="ARBA00023242"/>
    </source>
</evidence>
<sequence>LTQLTLSLGPASTKHCPECDMDYTPSNAGDAALHRKFHAKNVGGVDLSKRIVTRLQFNRCVSVEGGRAIIVVVDRRDTIAKRKAVDDVWTVAERELGGEGVLPFGWEQAEDMKKKKVLRCKAFLYIQGQKCVGFCLAQPITEGFAVLAQEGAQGQLLEEIGANFEGKSSSISVSKTPKPALLGISRIWTSAGSRGKGVATGLLNCATQNFIVGMKIPKEKVAFSQPTESGGKLARKWFGKESGWLVYIE</sequence>
<dbReference type="InterPro" id="IPR028005">
    <property type="entry name" value="AcTrfase_ESCO_Znf_dom"/>
</dbReference>
<keyword evidence="3" id="KW-0808">Transferase</keyword>
<dbReference type="Pfam" id="PF13880">
    <property type="entry name" value="Acetyltransf_13"/>
    <property type="match status" value="1"/>
</dbReference>
<dbReference type="GO" id="GO:0000785">
    <property type="term" value="C:chromatin"/>
    <property type="evidence" value="ECO:0007669"/>
    <property type="project" value="TreeGrafter"/>
</dbReference>
<name>A0A6G1HVJ2_9PEZI</name>
<dbReference type="InterPro" id="IPR028009">
    <property type="entry name" value="ESCO_Acetyltransf_dom"/>
</dbReference>
<evidence type="ECO:0000256" key="3">
    <source>
        <dbReference type="ARBA" id="ARBA00022679"/>
    </source>
</evidence>
<comment type="subcellular location">
    <subcellularLocation>
        <location evidence="1">Nucleus</location>
    </subcellularLocation>
</comment>
<keyword evidence="4" id="KW-0479">Metal-binding</keyword>
<organism evidence="12 13">
    <name type="scientific">Trichodelitschia bisporula</name>
    <dbReference type="NCBI Taxonomy" id="703511"/>
    <lineage>
        <taxon>Eukaryota</taxon>
        <taxon>Fungi</taxon>
        <taxon>Dikarya</taxon>
        <taxon>Ascomycota</taxon>
        <taxon>Pezizomycotina</taxon>
        <taxon>Dothideomycetes</taxon>
        <taxon>Dothideomycetes incertae sedis</taxon>
        <taxon>Phaeotrichales</taxon>
        <taxon>Phaeotrichaceae</taxon>
        <taxon>Trichodelitschia</taxon>
    </lineage>
</organism>
<reference evidence="12" key="1">
    <citation type="journal article" date="2020" name="Stud. Mycol.">
        <title>101 Dothideomycetes genomes: a test case for predicting lifestyles and emergence of pathogens.</title>
        <authorList>
            <person name="Haridas S."/>
            <person name="Albert R."/>
            <person name="Binder M."/>
            <person name="Bloem J."/>
            <person name="Labutti K."/>
            <person name="Salamov A."/>
            <person name="Andreopoulos B."/>
            <person name="Baker S."/>
            <person name="Barry K."/>
            <person name="Bills G."/>
            <person name="Bluhm B."/>
            <person name="Cannon C."/>
            <person name="Castanera R."/>
            <person name="Culley D."/>
            <person name="Daum C."/>
            <person name="Ezra D."/>
            <person name="Gonzalez J."/>
            <person name="Henrissat B."/>
            <person name="Kuo A."/>
            <person name="Liang C."/>
            <person name="Lipzen A."/>
            <person name="Lutzoni F."/>
            <person name="Magnuson J."/>
            <person name="Mondo S."/>
            <person name="Nolan M."/>
            <person name="Ohm R."/>
            <person name="Pangilinan J."/>
            <person name="Park H.-J."/>
            <person name="Ramirez L."/>
            <person name="Alfaro M."/>
            <person name="Sun H."/>
            <person name="Tritt A."/>
            <person name="Yoshinaga Y."/>
            <person name="Zwiers L.-H."/>
            <person name="Turgeon B."/>
            <person name="Goodwin S."/>
            <person name="Spatafora J."/>
            <person name="Crous P."/>
            <person name="Grigoriev I."/>
        </authorList>
    </citation>
    <scope>NUCLEOTIDE SEQUENCE</scope>
    <source>
        <strain evidence="12">CBS 262.69</strain>
    </source>
</reference>
<evidence type="ECO:0000256" key="4">
    <source>
        <dbReference type="ARBA" id="ARBA00022723"/>
    </source>
</evidence>
<dbReference type="OrthoDB" id="428854at2759"/>
<feature type="domain" description="N-acetyltransferase ESCO acetyl-transferase" evidence="11">
    <location>
        <begin position="179"/>
        <end position="247"/>
    </location>
</feature>
<dbReference type="Proteomes" id="UP000799640">
    <property type="component" value="Unassembled WGS sequence"/>
</dbReference>
<evidence type="ECO:0000256" key="9">
    <source>
        <dbReference type="ARBA" id="ARBA00023315"/>
    </source>
</evidence>
<evidence type="ECO:0000256" key="8">
    <source>
        <dbReference type="ARBA" id="ARBA00023306"/>
    </source>
</evidence>
<dbReference type="PANTHER" id="PTHR45884:SF2">
    <property type="entry name" value="N-ACETYLTRANSFERASE ECO"/>
    <property type="match status" value="1"/>
</dbReference>
<dbReference type="Pfam" id="PF13878">
    <property type="entry name" value="zf-C2H2_3"/>
    <property type="match status" value="1"/>
</dbReference>
<dbReference type="AlphaFoldDB" id="A0A6G1HVJ2"/>
<evidence type="ECO:0000256" key="1">
    <source>
        <dbReference type="ARBA" id="ARBA00004123"/>
    </source>
</evidence>
<keyword evidence="8" id="KW-0131">Cell cycle</keyword>
<evidence type="ECO:0000259" key="11">
    <source>
        <dbReference type="Pfam" id="PF13880"/>
    </source>
</evidence>
<keyword evidence="7" id="KW-0539">Nucleus</keyword>
<feature type="non-terminal residue" evidence="12">
    <location>
        <position position="1"/>
    </location>
</feature>
<keyword evidence="13" id="KW-1185">Reference proteome</keyword>
<evidence type="ECO:0000256" key="2">
    <source>
        <dbReference type="ARBA" id="ARBA00005816"/>
    </source>
</evidence>
<dbReference type="PANTHER" id="PTHR45884">
    <property type="entry name" value="N-ACETYLTRANSFERASE ECO"/>
    <property type="match status" value="1"/>
</dbReference>
<protein>
    <recommendedName>
        <fullName evidence="14">N-acetyltransferase ECO1</fullName>
    </recommendedName>
</protein>
<evidence type="ECO:0000259" key="10">
    <source>
        <dbReference type="Pfam" id="PF13878"/>
    </source>
</evidence>
<comment type="similarity">
    <text evidence="2">Belongs to the acetyltransferase family. ECO subfamily.</text>
</comment>
<dbReference type="EMBL" id="ML996696">
    <property type="protein sequence ID" value="KAF2399886.1"/>
    <property type="molecule type" value="Genomic_DNA"/>
</dbReference>
<gene>
    <name evidence="12" type="ORF">EJ06DRAFT_466653</name>
</gene>
<accession>A0A6G1HVJ2</accession>
<evidence type="ECO:0008006" key="14">
    <source>
        <dbReference type="Google" id="ProtNLM"/>
    </source>
</evidence>
<keyword evidence="5" id="KW-0863">Zinc-finger</keyword>
<keyword evidence="6" id="KW-0862">Zinc</keyword>
<proteinExistence type="inferred from homology"/>
<evidence type="ECO:0000256" key="5">
    <source>
        <dbReference type="ARBA" id="ARBA00022771"/>
    </source>
</evidence>
<evidence type="ECO:0000313" key="12">
    <source>
        <dbReference type="EMBL" id="KAF2399886.1"/>
    </source>
</evidence>